<dbReference type="InterPro" id="IPR001810">
    <property type="entry name" value="F-box_dom"/>
</dbReference>
<dbReference type="EMBL" id="KL142375">
    <property type="protein sequence ID" value="KDR77919.1"/>
    <property type="molecule type" value="Genomic_DNA"/>
</dbReference>
<protein>
    <recommendedName>
        <fullName evidence="2">F-box domain-containing protein</fullName>
    </recommendedName>
</protein>
<evidence type="ECO:0000313" key="4">
    <source>
        <dbReference type="Proteomes" id="UP000027222"/>
    </source>
</evidence>
<feature type="domain" description="F-box" evidence="2">
    <location>
        <begin position="1"/>
        <end position="45"/>
    </location>
</feature>
<dbReference type="SUPFAM" id="SSF81383">
    <property type="entry name" value="F-box domain"/>
    <property type="match status" value="1"/>
</dbReference>
<dbReference type="PROSITE" id="PS50181">
    <property type="entry name" value="FBOX"/>
    <property type="match status" value="1"/>
</dbReference>
<evidence type="ECO:0000256" key="1">
    <source>
        <dbReference type="SAM" id="MobiDB-lite"/>
    </source>
</evidence>
<accession>A0A067TDF3</accession>
<keyword evidence="4" id="KW-1185">Reference proteome</keyword>
<organism evidence="3 4">
    <name type="scientific">Galerina marginata (strain CBS 339.88)</name>
    <dbReference type="NCBI Taxonomy" id="685588"/>
    <lineage>
        <taxon>Eukaryota</taxon>
        <taxon>Fungi</taxon>
        <taxon>Dikarya</taxon>
        <taxon>Basidiomycota</taxon>
        <taxon>Agaricomycotina</taxon>
        <taxon>Agaricomycetes</taxon>
        <taxon>Agaricomycetidae</taxon>
        <taxon>Agaricales</taxon>
        <taxon>Agaricineae</taxon>
        <taxon>Strophariaceae</taxon>
        <taxon>Galerina</taxon>
    </lineage>
</organism>
<evidence type="ECO:0000259" key="2">
    <source>
        <dbReference type="PROSITE" id="PS50181"/>
    </source>
</evidence>
<proteinExistence type="predicted"/>
<dbReference type="OrthoDB" id="2751409at2759"/>
<dbReference type="CDD" id="cd09917">
    <property type="entry name" value="F-box_SF"/>
    <property type="match status" value="1"/>
</dbReference>
<dbReference type="InterPro" id="IPR036047">
    <property type="entry name" value="F-box-like_dom_sf"/>
</dbReference>
<dbReference type="AlphaFoldDB" id="A0A067TDF3"/>
<dbReference type="HOGENOM" id="CLU_007279_0_1_1"/>
<name>A0A067TDF3_GALM3</name>
<sequence length="677" mass="75360">MFLDLPAEIIVQILHELVTQDLFACQLTSRYLHNIVKESVVLQYGATLAFANAEDNPCSNHPVAEKLRALKSGEKAWSFLRPVFTKSVPVTHGQSGIYDLSAGVYLLSNSSRTALHYLRLPSNEDEDTSWQKIHSEKVLIDIGLCLYEHDLIVIVTKTPHREHVDSSIIYNIELDLVQFSTGKSHPQARESRIRVISTESENASVGIEIVGDNLILILSFPGMRQQDDCIFIYEWKTGVLKTSFLAPYRTYSGPIFLTEHLIVIPNTRTMALDFFHIPSKPTVVSPTPVLILGLPALADSRFLGAMACRAEPNPIGARSYLRKHNEQGDADPENEETGSEPRRAFLARAEDAICIFELHILVLHVLMQGGWPHMQIQFRHHFTFVVHRKSLAALVEKYGRKEDDTGDLDIAHPGTLPGSTVPLDSSAPTIPWAEWGPPITRWFNSDDISSHWITSTAGQRYVRMEGNPPESGVPIHVMDFNPHNIRKMKKYLSGEYSEEDDSDEDEKGPKVDINNGTLVEREESSEMPHFQQGSSTTMAEPPVALQPLPYSVVPPTPSPTAPFNFSALAENGGHVGIDAAGSAWEMDLGAEYEEDFEDWGPGTGARNRFWCVSDMEQVQPADVFAEPVAGALPYVACASEERYTFDGVLLDEERVIGLRTNDVDNGNIQVVEILHFG</sequence>
<evidence type="ECO:0000313" key="3">
    <source>
        <dbReference type="EMBL" id="KDR77919.1"/>
    </source>
</evidence>
<feature type="region of interest" description="Disordered" evidence="1">
    <location>
        <begin position="494"/>
        <end position="541"/>
    </location>
</feature>
<dbReference type="Proteomes" id="UP000027222">
    <property type="component" value="Unassembled WGS sequence"/>
</dbReference>
<reference evidence="4" key="1">
    <citation type="journal article" date="2014" name="Proc. Natl. Acad. Sci. U.S.A.">
        <title>Extensive sampling of basidiomycete genomes demonstrates inadequacy of the white-rot/brown-rot paradigm for wood decay fungi.</title>
        <authorList>
            <person name="Riley R."/>
            <person name="Salamov A.A."/>
            <person name="Brown D.W."/>
            <person name="Nagy L.G."/>
            <person name="Floudas D."/>
            <person name="Held B.W."/>
            <person name="Levasseur A."/>
            <person name="Lombard V."/>
            <person name="Morin E."/>
            <person name="Otillar R."/>
            <person name="Lindquist E.A."/>
            <person name="Sun H."/>
            <person name="LaButti K.M."/>
            <person name="Schmutz J."/>
            <person name="Jabbour D."/>
            <person name="Luo H."/>
            <person name="Baker S.E."/>
            <person name="Pisabarro A.G."/>
            <person name="Walton J.D."/>
            <person name="Blanchette R.A."/>
            <person name="Henrissat B."/>
            <person name="Martin F."/>
            <person name="Cullen D."/>
            <person name="Hibbett D.S."/>
            <person name="Grigoriev I.V."/>
        </authorList>
    </citation>
    <scope>NUCLEOTIDE SEQUENCE [LARGE SCALE GENOMIC DNA]</scope>
    <source>
        <strain evidence="4">CBS 339.88</strain>
    </source>
</reference>
<feature type="compositionally biased region" description="Acidic residues" evidence="1">
    <location>
        <begin position="496"/>
        <end position="506"/>
    </location>
</feature>
<dbReference type="Pfam" id="PF12937">
    <property type="entry name" value="F-box-like"/>
    <property type="match status" value="1"/>
</dbReference>
<gene>
    <name evidence="3" type="ORF">GALMADRAFT_94412</name>
</gene>